<evidence type="ECO:0000256" key="2">
    <source>
        <dbReference type="ARBA" id="ARBA00006024"/>
    </source>
</evidence>
<feature type="transmembrane region" description="Helical" evidence="13">
    <location>
        <begin position="235"/>
        <end position="252"/>
    </location>
</feature>
<dbReference type="InterPro" id="IPR023298">
    <property type="entry name" value="ATPase_P-typ_TM_dom_sf"/>
</dbReference>
<keyword evidence="8" id="KW-0460">Magnesium</keyword>
<evidence type="ECO:0000259" key="14">
    <source>
        <dbReference type="PROSITE" id="PS50846"/>
    </source>
</evidence>
<feature type="transmembrane region" description="Helical" evidence="13">
    <location>
        <begin position="171"/>
        <end position="190"/>
    </location>
</feature>
<dbReference type="InterPro" id="IPR023299">
    <property type="entry name" value="ATPase_P-typ_cyto_dom_N"/>
</dbReference>
<keyword evidence="10 13" id="KW-1133">Transmembrane helix</keyword>
<name>A0ABT6Y4R7_9BACT</name>
<feature type="transmembrane region" description="Helical" evidence="13">
    <location>
        <begin position="205"/>
        <end position="226"/>
    </location>
</feature>
<reference evidence="15 16" key="1">
    <citation type="submission" date="2023-05" db="EMBL/GenBank/DDBJ databases">
        <title>Novel species of genus Flectobacillus isolated from stream in China.</title>
        <authorList>
            <person name="Lu H."/>
        </authorList>
    </citation>
    <scope>NUCLEOTIDE SEQUENCE [LARGE SCALE GENOMIC DNA]</scope>
    <source>
        <strain evidence="15 16">KCTC 42575</strain>
    </source>
</reference>
<keyword evidence="4" id="KW-1003">Cell membrane</keyword>
<feature type="transmembrane region" description="Helical" evidence="13">
    <location>
        <begin position="419"/>
        <end position="437"/>
    </location>
</feature>
<evidence type="ECO:0000313" key="15">
    <source>
        <dbReference type="EMBL" id="MDI9858118.1"/>
    </source>
</evidence>
<dbReference type="SUPFAM" id="SSF81653">
    <property type="entry name" value="Calcium ATPase, transduction domain A"/>
    <property type="match status" value="1"/>
</dbReference>
<evidence type="ECO:0000313" key="16">
    <source>
        <dbReference type="Proteomes" id="UP001236507"/>
    </source>
</evidence>
<keyword evidence="5" id="KW-0597">Phosphoprotein</keyword>
<dbReference type="InterPro" id="IPR018303">
    <property type="entry name" value="ATPase_P-typ_P_site"/>
</dbReference>
<keyword evidence="3" id="KW-0813">Transport</keyword>
<sequence>METLTDEALVCYHCGNDCPDTHIHIEEKHFCCEGCKTVYEILDQNNLCNYYDIEQMSGNSPQMAHFEFLNNTEITNQLLDFRSDKIAKISFFIPSIHCSSCLYLLENMYKLHEGVKQSKVDFLKKQVAITFNPEELTLRQLAEMLTSVGYEPLISLNDVVKEKNKPSYKKLLTQIGVAGFCAGNIMLFSFPEYLGLDDMMYKKLFGLLSMALSIPVVAYSGSDYFVSVYKSLKKGIINIDFPILLGILVAFFRGTYEVIFLDGAGYFDSLSGLIFFLLIGKWFQQKTYSFLSFERDYKSYFPLAVTRLTQGKEEPISLNALKKGDKILVRNGELIPADSFLYKGNAQIDYSFVTGESALEAKKVGDFLYAGGRQVGETLEMEVLKEVSQSYLTQLWNNDTFQKSQDSKIKTFSDLVGKYYTISVLTIAACVSIYWYFHEPSKVINAFTAILIVVCPCVLSLSYPFALGNGLRILGKQNFYLKNADIIETMAQCDTIVFDKTGTLTTSEGSLPTFHSQRPLSQFEEMLVSSLVRNSTHPISQKIKYLYPEPTFLEIENFQEITGQGLKGLYENHQIKLGSFEFVNPEGRKPEKGFNASVAHLKIDHEYIGYFSLPNHYRADIESQIRELSKTYHTYLLSGDNEAERNQLKSWFSDESNLKFNCTPQEKLDFIKKLQAQGKKVVMVGDGLNDAGALKQSNVGIAITDDTLNFTPSSDGILEANSLHKFTAIFKYSKYALRLIQFSFVVSLIYNFVGLTFAASGTLHPVVAAILMPMSSSTMVIIASVGMILRGKNQFKQ</sequence>
<evidence type="ECO:0000256" key="13">
    <source>
        <dbReference type="SAM" id="Phobius"/>
    </source>
</evidence>
<comment type="similarity">
    <text evidence="2">Belongs to the cation transport ATPase (P-type) (TC 3.A.3) family. Type IB subfamily.</text>
</comment>
<dbReference type="Gene3D" id="3.40.50.1000">
    <property type="entry name" value="HAD superfamily/HAD-like"/>
    <property type="match status" value="1"/>
</dbReference>
<dbReference type="NCBIfam" id="TIGR01494">
    <property type="entry name" value="ATPase_P-type"/>
    <property type="match status" value="1"/>
</dbReference>
<keyword evidence="11" id="KW-0406">Ion transport</keyword>
<dbReference type="PROSITE" id="PS00154">
    <property type="entry name" value="ATPASE_E1_E2"/>
    <property type="match status" value="1"/>
</dbReference>
<gene>
    <name evidence="15" type="ORF">QM524_02740</name>
</gene>
<dbReference type="InterPro" id="IPR006121">
    <property type="entry name" value="HMA_dom"/>
</dbReference>
<dbReference type="InterPro" id="IPR059000">
    <property type="entry name" value="ATPase_P-type_domA"/>
</dbReference>
<evidence type="ECO:0000256" key="1">
    <source>
        <dbReference type="ARBA" id="ARBA00004651"/>
    </source>
</evidence>
<evidence type="ECO:0000256" key="8">
    <source>
        <dbReference type="ARBA" id="ARBA00022842"/>
    </source>
</evidence>
<dbReference type="InterPro" id="IPR023214">
    <property type="entry name" value="HAD_sf"/>
</dbReference>
<dbReference type="PANTHER" id="PTHR43520:SF5">
    <property type="entry name" value="CATION-TRANSPORTING P-TYPE ATPASE-RELATED"/>
    <property type="match status" value="1"/>
</dbReference>
<evidence type="ECO:0000256" key="4">
    <source>
        <dbReference type="ARBA" id="ARBA00022475"/>
    </source>
</evidence>
<comment type="subcellular location">
    <subcellularLocation>
        <location evidence="1">Cell membrane</location>
        <topology evidence="1">Multi-pass membrane protein</topology>
    </subcellularLocation>
</comment>
<dbReference type="InterPro" id="IPR021993">
    <property type="entry name" value="ATPase-cat-bd"/>
</dbReference>
<dbReference type="Pfam" id="PF00702">
    <property type="entry name" value="Hydrolase"/>
    <property type="match status" value="1"/>
</dbReference>
<dbReference type="CDD" id="cd00371">
    <property type="entry name" value="HMA"/>
    <property type="match status" value="1"/>
</dbReference>
<dbReference type="InterPro" id="IPR001757">
    <property type="entry name" value="P_typ_ATPase"/>
</dbReference>
<feature type="transmembrane region" description="Helical" evidence="13">
    <location>
        <begin position="264"/>
        <end position="283"/>
    </location>
</feature>
<protein>
    <submittedName>
        <fullName evidence="15">Heavy metal translocating P-type ATPase metal-binding domain-containing protein</fullName>
    </submittedName>
</protein>
<evidence type="ECO:0000256" key="10">
    <source>
        <dbReference type="ARBA" id="ARBA00022989"/>
    </source>
</evidence>
<proteinExistence type="inferred from homology"/>
<dbReference type="PANTHER" id="PTHR43520">
    <property type="entry name" value="ATP7, ISOFORM B"/>
    <property type="match status" value="1"/>
</dbReference>
<dbReference type="PRINTS" id="PR00943">
    <property type="entry name" value="CUATPASE"/>
</dbReference>
<dbReference type="Gene3D" id="3.30.70.100">
    <property type="match status" value="1"/>
</dbReference>
<comment type="caution">
    <text evidence="15">The sequence shown here is derived from an EMBL/GenBank/DDBJ whole genome shotgun (WGS) entry which is preliminary data.</text>
</comment>
<feature type="transmembrane region" description="Helical" evidence="13">
    <location>
        <begin position="443"/>
        <end position="466"/>
    </location>
</feature>
<evidence type="ECO:0000256" key="7">
    <source>
        <dbReference type="ARBA" id="ARBA00022723"/>
    </source>
</evidence>
<dbReference type="SUPFAM" id="SSF81665">
    <property type="entry name" value="Calcium ATPase, transmembrane domain M"/>
    <property type="match status" value="1"/>
</dbReference>
<feature type="domain" description="HMA" evidence="14">
    <location>
        <begin position="87"/>
        <end position="153"/>
    </location>
</feature>
<feature type="transmembrane region" description="Helical" evidence="13">
    <location>
        <begin position="739"/>
        <end position="760"/>
    </location>
</feature>
<dbReference type="Pfam" id="PF00122">
    <property type="entry name" value="E1-E2_ATPase"/>
    <property type="match status" value="1"/>
</dbReference>
<evidence type="ECO:0000256" key="6">
    <source>
        <dbReference type="ARBA" id="ARBA00022692"/>
    </source>
</evidence>
<dbReference type="InterPro" id="IPR036163">
    <property type="entry name" value="HMA_dom_sf"/>
</dbReference>
<dbReference type="InterPro" id="IPR036412">
    <property type="entry name" value="HAD-like_sf"/>
</dbReference>
<dbReference type="SUPFAM" id="SSF56784">
    <property type="entry name" value="HAD-like"/>
    <property type="match status" value="1"/>
</dbReference>
<dbReference type="InterPro" id="IPR008250">
    <property type="entry name" value="ATPase_P-typ_transduc_dom_A_sf"/>
</dbReference>
<dbReference type="PROSITE" id="PS50846">
    <property type="entry name" value="HMA_2"/>
    <property type="match status" value="1"/>
</dbReference>
<dbReference type="Pfam" id="PF12156">
    <property type="entry name" value="ATPase-cat_bd"/>
    <property type="match status" value="1"/>
</dbReference>
<dbReference type="Pfam" id="PF00403">
    <property type="entry name" value="HMA"/>
    <property type="match status" value="1"/>
</dbReference>
<evidence type="ECO:0000256" key="9">
    <source>
        <dbReference type="ARBA" id="ARBA00022967"/>
    </source>
</evidence>
<evidence type="ECO:0000256" key="3">
    <source>
        <dbReference type="ARBA" id="ARBA00022448"/>
    </source>
</evidence>
<dbReference type="Proteomes" id="UP001236507">
    <property type="component" value="Unassembled WGS sequence"/>
</dbReference>
<dbReference type="RefSeq" id="WP_283343375.1">
    <property type="nucleotide sequence ID" value="NZ_JASHIF010000002.1"/>
</dbReference>
<dbReference type="Gene3D" id="3.40.1110.10">
    <property type="entry name" value="Calcium-transporting ATPase, cytoplasmic domain N"/>
    <property type="match status" value="1"/>
</dbReference>
<keyword evidence="16" id="KW-1185">Reference proteome</keyword>
<feature type="transmembrane region" description="Helical" evidence="13">
    <location>
        <begin position="766"/>
        <end position="789"/>
    </location>
</feature>
<dbReference type="Gene3D" id="2.70.150.10">
    <property type="entry name" value="Calcium-transporting ATPase, cytoplasmic transduction domain A"/>
    <property type="match status" value="1"/>
</dbReference>
<keyword evidence="6 13" id="KW-0812">Transmembrane</keyword>
<evidence type="ECO:0000256" key="11">
    <source>
        <dbReference type="ARBA" id="ARBA00023065"/>
    </source>
</evidence>
<keyword evidence="9" id="KW-1278">Translocase</keyword>
<evidence type="ECO:0000256" key="5">
    <source>
        <dbReference type="ARBA" id="ARBA00022553"/>
    </source>
</evidence>
<keyword evidence="12 13" id="KW-0472">Membrane</keyword>
<keyword evidence="7" id="KW-0479">Metal-binding</keyword>
<dbReference type="EMBL" id="JASHIF010000002">
    <property type="protein sequence ID" value="MDI9858118.1"/>
    <property type="molecule type" value="Genomic_DNA"/>
</dbReference>
<dbReference type="SUPFAM" id="SSF55008">
    <property type="entry name" value="HMA, heavy metal-associated domain"/>
    <property type="match status" value="1"/>
</dbReference>
<dbReference type="PRINTS" id="PR00119">
    <property type="entry name" value="CATATPASE"/>
</dbReference>
<evidence type="ECO:0000256" key="12">
    <source>
        <dbReference type="ARBA" id="ARBA00023136"/>
    </source>
</evidence>
<organism evidence="15 16">
    <name type="scientific">Flectobacillus roseus</name>
    <dbReference type="NCBI Taxonomy" id="502259"/>
    <lineage>
        <taxon>Bacteria</taxon>
        <taxon>Pseudomonadati</taxon>
        <taxon>Bacteroidota</taxon>
        <taxon>Cytophagia</taxon>
        <taxon>Cytophagales</taxon>
        <taxon>Flectobacillaceae</taxon>
        <taxon>Flectobacillus</taxon>
    </lineage>
</organism>
<accession>A0ABT6Y4R7</accession>